<gene>
    <name evidence="8" type="ORF">FISHEDRAFT_46113</name>
</gene>
<keyword evidence="4 6" id="KW-1133">Transmembrane helix</keyword>
<dbReference type="PANTHER" id="PTHR43791:SF9">
    <property type="entry name" value="MAJOR FACILITATOR-TYPE TRANSPORTER HXNP"/>
    <property type="match status" value="1"/>
</dbReference>
<feature type="transmembrane region" description="Helical" evidence="6">
    <location>
        <begin position="364"/>
        <end position="384"/>
    </location>
</feature>
<evidence type="ECO:0000256" key="6">
    <source>
        <dbReference type="SAM" id="Phobius"/>
    </source>
</evidence>
<dbReference type="EMBL" id="KN882016">
    <property type="protein sequence ID" value="KIY47040.1"/>
    <property type="molecule type" value="Genomic_DNA"/>
</dbReference>
<evidence type="ECO:0000259" key="7">
    <source>
        <dbReference type="PROSITE" id="PS50850"/>
    </source>
</evidence>
<evidence type="ECO:0000256" key="3">
    <source>
        <dbReference type="ARBA" id="ARBA00022692"/>
    </source>
</evidence>
<dbReference type="InterPro" id="IPR036259">
    <property type="entry name" value="MFS_trans_sf"/>
</dbReference>
<reference evidence="8 9" key="1">
    <citation type="journal article" date="2015" name="Fungal Genet. Biol.">
        <title>Evolution of novel wood decay mechanisms in Agaricales revealed by the genome sequences of Fistulina hepatica and Cylindrobasidium torrendii.</title>
        <authorList>
            <person name="Floudas D."/>
            <person name="Held B.W."/>
            <person name="Riley R."/>
            <person name="Nagy L.G."/>
            <person name="Koehler G."/>
            <person name="Ransdell A.S."/>
            <person name="Younus H."/>
            <person name="Chow J."/>
            <person name="Chiniquy J."/>
            <person name="Lipzen A."/>
            <person name="Tritt A."/>
            <person name="Sun H."/>
            <person name="Haridas S."/>
            <person name="LaButti K."/>
            <person name="Ohm R.A."/>
            <person name="Kues U."/>
            <person name="Blanchette R.A."/>
            <person name="Grigoriev I.V."/>
            <person name="Minto R.E."/>
            <person name="Hibbett D.S."/>
        </authorList>
    </citation>
    <scope>NUCLEOTIDE SEQUENCE [LARGE SCALE GENOMIC DNA]</scope>
    <source>
        <strain evidence="8 9">ATCC 64428</strain>
    </source>
</reference>
<dbReference type="InterPro" id="IPR020846">
    <property type="entry name" value="MFS_dom"/>
</dbReference>
<dbReference type="FunFam" id="1.20.1250.20:FF:000013">
    <property type="entry name" value="MFS general substrate transporter"/>
    <property type="match status" value="1"/>
</dbReference>
<dbReference type="FunFam" id="1.20.1250.20:FF:000188">
    <property type="entry name" value="MFS general substrate transporter"/>
    <property type="match status" value="1"/>
</dbReference>
<evidence type="ECO:0000256" key="1">
    <source>
        <dbReference type="ARBA" id="ARBA00004141"/>
    </source>
</evidence>
<evidence type="ECO:0000256" key="5">
    <source>
        <dbReference type="ARBA" id="ARBA00023136"/>
    </source>
</evidence>
<dbReference type="GO" id="GO:0022857">
    <property type="term" value="F:transmembrane transporter activity"/>
    <property type="evidence" value="ECO:0007669"/>
    <property type="project" value="InterPro"/>
</dbReference>
<sequence>MEHKGEVVEALPVDRHGEVSHHIHDYDVDPQAERALVRKLDKRIAPLVFCLYLFNALDRSNLGNAETDGFTTDLHFGTNDYSLMLSLFYIPFCCLTFPGVALTKKIGAHITLPLYMMVFGAMVMINAGVKNIGGCLVVRILIGAAEAGFATSIIWYLTTFYRRGELAKRVAAFYSASAFSGAVSGLIAYGVFQADSALYGWQLLFLIEGGVTVLIALLSVFILPRNIETANFLNDEEKRIATLRVLKDSSHQISQKLTVAAFFKPLADWKVYVLAVIGICYGTAASSVSIFLPQIIERMETSTLRINLLTVAPNFVGGLWVLLMSASSDYFRERSLHLSSSMALTMIGFIILSQVPVENTGVQYFATFLCCMGAFVPSVLFHVFHNCNDPSDVGRGFRTAFLTFFANSAGLIASNIFMSSEAPKYPTALKVNFALLAVGIALVLGLRTYMMLDNRKRNKAQGANWTDRDVPTAALALGPKSPEFRYFL</sequence>
<keyword evidence="5 6" id="KW-0472">Membrane</keyword>
<dbReference type="GO" id="GO:0016020">
    <property type="term" value="C:membrane"/>
    <property type="evidence" value="ECO:0007669"/>
    <property type="project" value="UniProtKB-SubCell"/>
</dbReference>
<keyword evidence="3 6" id="KW-0812">Transmembrane</keyword>
<accession>A0A0D7A8H9</accession>
<feature type="transmembrane region" description="Helical" evidence="6">
    <location>
        <begin position="198"/>
        <end position="223"/>
    </location>
</feature>
<dbReference type="OrthoDB" id="102559at2759"/>
<feature type="transmembrane region" description="Helical" evidence="6">
    <location>
        <begin position="396"/>
        <end position="417"/>
    </location>
</feature>
<evidence type="ECO:0000313" key="8">
    <source>
        <dbReference type="EMBL" id="KIY47040.1"/>
    </source>
</evidence>
<evidence type="ECO:0000256" key="2">
    <source>
        <dbReference type="ARBA" id="ARBA00022448"/>
    </source>
</evidence>
<dbReference type="PROSITE" id="PS50850">
    <property type="entry name" value="MFS"/>
    <property type="match status" value="1"/>
</dbReference>
<comment type="subcellular location">
    <subcellularLocation>
        <location evidence="1">Membrane</location>
        <topology evidence="1">Multi-pass membrane protein</topology>
    </subcellularLocation>
</comment>
<dbReference type="InterPro" id="IPR011701">
    <property type="entry name" value="MFS"/>
</dbReference>
<dbReference type="PANTHER" id="PTHR43791">
    <property type="entry name" value="PERMEASE-RELATED"/>
    <property type="match status" value="1"/>
</dbReference>
<keyword evidence="2" id="KW-0813">Transport</keyword>
<name>A0A0D7A8H9_9AGAR</name>
<feature type="transmembrane region" description="Helical" evidence="6">
    <location>
        <begin position="170"/>
        <end position="192"/>
    </location>
</feature>
<feature type="transmembrane region" description="Helical" evidence="6">
    <location>
        <begin position="138"/>
        <end position="158"/>
    </location>
</feature>
<evidence type="ECO:0000256" key="4">
    <source>
        <dbReference type="ARBA" id="ARBA00022989"/>
    </source>
</evidence>
<dbReference type="Pfam" id="PF07690">
    <property type="entry name" value="MFS_1"/>
    <property type="match status" value="1"/>
</dbReference>
<feature type="transmembrane region" description="Helical" evidence="6">
    <location>
        <begin position="304"/>
        <end position="323"/>
    </location>
</feature>
<feature type="transmembrane region" description="Helical" evidence="6">
    <location>
        <begin position="271"/>
        <end position="292"/>
    </location>
</feature>
<feature type="transmembrane region" description="Helical" evidence="6">
    <location>
        <begin position="335"/>
        <end position="352"/>
    </location>
</feature>
<feature type="domain" description="Major facilitator superfamily (MFS) profile" evidence="7">
    <location>
        <begin position="44"/>
        <end position="457"/>
    </location>
</feature>
<feature type="transmembrane region" description="Helical" evidence="6">
    <location>
        <begin position="429"/>
        <end position="449"/>
    </location>
</feature>
<dbReference type="Gene3D" id="1.20.1250.20">
    <property type="entry name" value="MFS general substrate transporter like domains"/>
    <property type="match status" value="2"/>
</dbReference>
<evidence type="ECO:0000313" key="9">
    <source>
        <dbReference type="Proteomes" id="UP000054144"/>
    </source>
</evidence>
<dbReference type="SUPFAM" id="SSF103473">
    <property type="entry name" value="MFS general substrate transporter"/>
    <property type="match status" value="1"/>
</dbReference>
<proteinExistence type="predicted"/>
<feature type="transmembrane region" description="Helical" evidence="6">
    <location>
        <begin position="114"/>
        <end position="132"/>
    </location>
</feature>
<dbReference type="AlphaFoldDB" id="A0A0D7A8H9"/>
<protein>
    <submittedName>
        <fullName evidence="8">MFS general substrate transporter</fullName>
    </submittedName>
</protein>
<feature type="transmembrane region" description="Helical" evidence="6">
    <location>
        <begin position="82"/>
        <end position="102"/>
    </location>
</feature>
<dbReference type="Proteomes" id="UP000054144">
    <property type="component" value="Unassembled WGS sequence"/>
</dbReference>
<organism evidence="8 9">
    <name type="scientific">Fistulina hepatica ATCC 64428</name>
    <dbReference type="NCBI Taxonomy" id="1128425"/>
    <lineage>
        <taxon>Eukaryota</taxon>
        <taxon>Fungi</taxon>
        <taxon>Dikarya</taxon>
        <taxon>Basidiomycota</taxon>
        <taxon>Agaricomycotina</taxon>
        <taxon>Agaricomycetes</taxon>
        <taxon>Agaricomycetidae</taxon>
        <taxon>Agaricales</taxon>
        <taxon>Fistulinaceae</taxon>
        <taxon>Fistulina</taxon>
    </lineage>
</organism>
<keyword evidence="9" id="KW-1185">Reference proteome</keyword>